<organism evidence="2 3">
    <name type="scientific">Plakobranchus ocellatus</name>
    <dbReference type="NCBI Taxonomy" id="259542"/>
    <lineage>
        <taxon>Eukaryota</taxon>
        <taxon>Metazoa</taxon>
        <taxon>Spiralia</taxon>
        <taxon>Lophotrochozoa</taxon>
        <taxon>Mollusca</taxon>
        <taxon>Gastropoda</taxon>
        <taxon>Heterobranchia</taxon>
        <taxon>Euthyneura</taxon>
        <taxon>Panpulmonata</taxon>
        <taxon>Sacoglossa</taxon>
        <taxon>Placobranchoidea</taxon>
        <taxon>Plakobranchidae</taxon>
        <taxon>Plakobranchus</taxon>
    </lineage>
</organism>
<evidence type="ECO:0000313" key="2">
    <source>
        <dbReference type="EMBL" id="GFO37359.1"/>
    </source>
</evidence>
<comment type="caution">
    <text evidence="2">The sequence shown here is derived from an EMBL/GenBank/DDBJ whole genome shotgun (WGS) entry which is preliminary data.</text>
</comment>
<dbReference type="EMBL" id="BLXT01007237">
    <property type="protein sequence ID" value="GFO37359.1"/>
    <property type="molecule type" value="Genomic_DNA"/>
</dbReference>
<accession>A0AAV4CZJ2</accession>
<reference evidence="2 3" key="1">
    <citation type="journal article" date="2021" name="Elife">
        <title>Chloroplast acquisition without the gene transfer in kleptoplastic sea slugs, Plakobranchus ocellatus.</title>
        <authorList>
            <person name="Maeda T."/>
            <person name="Takahashi S."/>
            <person name="Yoshida T."/>
            <person name="Shimamura S."/>
            <person name="Takaki Y."/>
            <person name="Nagai Y."/>
            <person name="Toyoda A."/>
            <person name="Suzuki Y."/>
            <person name="Arimoto A."/>
            <person name="Ishii H."/>
            <person name="Satoh N."/>
            <person name="Nishiyama T."/>
            <person name="Hasebe M."/>
            <person name="Maruyama T."/>
            <person name="Minagawa J."/>
            <person name="Obokata J."/>
            <person name="Shigenobu S."/>
        </authorList>
    </citation>
    <scope>NUCLEOTIDE SEQUENCE [LARGE SCALE GENOMIC DNA]</scope>
</reference>
<sequence>MASVTVQVLGKTKRIWCDKGIVYRIPAYGSRVCGLRKRAEKARPQQGDLRLLGPPLGRGADGGARTRDRKVPADLRADLQATVPPTPLARRIPKTVLR</sequence>
<evidence type="ECO:0000256" key="1">
    <source>
        <dbReference type="SAM" id="MobiDB-lite"/>
    </source>
</evidence>
<dbReference type="Proteomes" id="UP000735302">
    <property type="component" value="Unassembled WGS sequence"/>
</dbReference>
<keyword evidence="3" id="KW-1185">Reference proteome</keyword>
<name>A0AAV4CZJ2_9GAST</name>
<protein>
    <submittedName>
        <fullName evidence="2">Uncharacterized protein</fullName>
    </submittedName>
</protein>
<proteinExistence type="predicted"/>
<evidence type="ECO:0000313" key="3">
    <source>
        <dbReference type="Proteomes" id="UP000735302"/>
    </source>
</evidence>
<feature type="compositionally biased region" description="Basic and acidic residues" evidence="1">
    <location>
        <begin position="64"/>
        <end position="77"/>
    </location>
</feature>
<feature type="region of interest" description="Disordered" evidence="1">
    <location>
        <begin position="43"/>
        <end position="98"/>
    </location>
</feature>
<dbReference type="AlphaFoldDB" id="A0AAV4CZJ2"/>
<feature type="compositionally biased region" description="Low complexity" evidence="1">
    <location>
        <begin position="47"/>
        <end position="58"/>
    </location>
</feature>
<gene>
    <name evidence="2" type="ORF">PoB_006386400</name>
</gene>